<feature type="compositionally biased region" description="Pro residues" evidence="2">
    <location>
        <begin position="882"/>
        <end position="892"/>
    </location>
</feature>
<dbReference type="InterPro" id="IPR021950">
    <property type="entry name" value="Spt20"/>
</dbReference>
<gene>
    <name evidence="4" type="ORF">BRAFLDRAFT_63821</name>
</gene>
<dbReference type="eggNOG" id="ENOG502QS30">
    <property type="taxonomic scope" value="Eukaryota"/>
</dbReference>
<evidence type="ECO:0000256" key="2">
    <source>
        <dbReference type="SAM" id="MobiDB-lite"/>
    </source>
</evidence>
<reference evidence="4" key="1">
    <citation type="journal article" date="2008" name="Nature">
        <title>The amphioxus genome and the evolution of the chordate karyotype.</title>
        <authorList>
            <consortium name="US DOE Joint Genome Institute (JGI-PGF)"/>
            <person name="Putnam N.H."/>
            <person name="Butts T."/>
            <person name="Ferrier D.E.K."/>
            <person name="Furlong R.F."/>
            <person name="Hellsten U."/>
            <person name="Kawashima T."/>
            <person name="Robinson-Rechavi M."/>
            <person name="Shoguchi E."/>
            <person name="Terry A."/>
            <person name="Yu J.-K."/>
            <person name="Benito-Gutierrez E.L."/>
            <person name="Dubchak I."/>
            <person name="Garcia-Fernandez J."/>
            <person name="Gibson-Brown J.J."/>
            <person name="Grigoriev I.V."/>
            <person name="Horton A.C."/>
            <person name="de Jong P.J."/>
            <person name="Jurka J."/>
            <person name="Kapitonov V.V."/>
            <person name="Kohara Y."/>
            <person name="Kuroki Y."/>
            <person name="Lindquist E."/>
            <person name="Lucas S."/>
            <person name="Osoegawa K."/>
            <person name="Pennacchio L.A."/>
            <person name="Salamov A.A."/>
            <person name="Satou Y."/>
            <person name="Sauka-Spengler T."/>
            <person name="Schmutz J."/>
            <person name="Shin-I T."/>
            <person name="Toyoda A."/>
            <person name="Bronner-Fraser M."/>
            <person name="Fujiyama A."/>
            <person name="Holland L.Z."/>
            <person name="Holland P.W.H."/>
            <person name="Satoh N."/>
            <person name="Rokhsar D.S."/>
        </authorList>
    </citation>
    <scope>NUCLEOTIDE SEQUENCE [LARGE SCALE GENOMIC DNA]</scope>
    <source>
        <strain evidence="4">S238N-H82</strain>
        <tissue evidence="4">Testes</tissue>
    </source>
</reference>
<feature type="region of interest" description="Disordered" evidence="2">
    <location>
        <begin position="368"/>
        <end position="467"/>
    </location>
</feature>
<dbReference type="PANTHER" id="PTHR13526:SF8">
    <property type="entry name" value="TRANSCRIPTION FACTOR SPT20 HOMOLOG"/>
    <property type="match status" value="1"/>
</dbReference>
<feature type="compositionally biased region" description="Polar residues" evidence="2">
    <location>
        <begin position="451"/>
        <end position="466"/>
    </location>
</feature>
<feature type="domain" description="Spt20-like SEP" evidence="3">
    <location>
        <begin position="110"/>
        <end position="168"/>
    </location>
</feature>
<dbReference type="GO" id="GO:0000124">
    <property type="term" value="C:SAGA complex"/>
    <property type="evidence" value="ECO:0007669"/>
    <property type="project" value="InterPro"/>
</dbReference>
<feature type="compositionally biased region" description="Polar residues" evidence="2">
    <location>
        <begin position="379"/>
        <end position="390"/>
    </location>
</feature>
<evidence type="ECO:0000259" key="3">
    <source>
        <dbReference type="Pfam" id="PF12090"/>
    </source>
</evidence>
<accession>C3XXU0</accession>
<dbReference type="InParanoid" id="C3XXU0"/>
<feature type="compositionally biased region" description="Low complexity" evidence="2">
    <location>
        <begin position="893"/>
        <end position="941"/>
    </location>
</feature>
<feature type="compositionally biased region" description="Pro residues" evidence="2">
    <location>
        <begin position="594"/>
        <end position="603"/>
    </location>
</feature>
<dbReference type="STRING" id="7739.C3XXU0"/>
<feature type="compositionally biased region" description="Low complexity" evidence="2">
    <location>
        <begin position="425"/>
        <end position="439"/>
    </location>
</feature>
<feature type="compositionally biased region" description="Low complexity" evidence="2">
    <location>
        <begin position="572"/>
        <end position="593"/>
    </location>
</feature>
<dbReference type="InterPro" id="IPR046468">
    <property type="entry name" value="Spt20-like_SEP"/>
</dbReference>
<feature type="compositionally biased region" description="Polar residues" evidence="2">
    <location>
        <begin position="864"/>
        <end position="873"/>
    </location>
</feature>
<dbReference type="AlphaFoldDB" id="C3XXU0"/>
<feature type="region of interest" description="Disordered" evidence="2">
    <location>
        <begin position="858"/>
        <end position="958"/>
    </location>
</feature>
<feature type="region of interest" description="Disordered" evidence="2">
    <location>
        <begin position="500"/>
        <end position="546"/>
    </location>
</feature>
<dbReference type="PANTHER" id="PTHR13526">
    <property type="entry name" value="TRANSCRIPTION FACTOR SPT20 HOMOLOG"/>
    <property type="match status" value="1"/>
</dbReference>
<proteinExistence type="inferred from homology"/>
<organism>
    <name type="scientific">Branchiostoma floridae</name>
    <name type="common">Florida lancelet</name>
    <name type="synonym">Amphioxus</name>
    <dbReference type="NCBI Taxonomy" id="7739"/>
    <lineage>
        <taxon>Eukaryota</taxon>
        <taxon>Metazoa</taxon>
        <taxon>Chordata</taxon>
        <taxon>Cephalochordata</taxon>
        <taxon>Leptocardii</taxon>
        <taxon>Amphioxiformes</taxon>
        <taxon>Branchiostomatidae</taxon>
        <taxon>Branchiostoma</taxon>
    </lineage>
</organism>
<protein>
    <recommendedName>
        <fullName evidence="3">Spt20-like SEP domain-containing protein</fullName>
    </recommendedName>
</protein>
<evidence type="ECO:0000256" key="1">
    <source>
        <dbReference type="ARBA" id="ARBA00009112"/>
    </source>
</evidence>
<feature type="region of interest" description="Disordered" evidence="2">
    <location>
        <begin position="821"/>
        <end position="840"/>
    </location>
</feature>
<feature type="region of interest" description="Disordered" evidence="2">
    <location>
        <begin position="559"/>
        <end position="611"/>
    </location>
</feature>
<dbReference type="Pfam" id="PF12090">
    <property type="entry name" value="Spt20_SEP"/>
    <property type="match status" value="1"/>
</dbReference>
<sequence length="958" mass="101643">MPSSAISNSASRAEISNCPEHFRWQETASRDALDTQCVRCLRQSMAVNRGRHVTLLAPVPVFVGRISEIQNSLLFTAFASSCNTAIRKESVEMSGLGPMNPESPALNVYFVFRLNKNTLVCDVNAITNDGEHRWTQDDKHELEKQLVLATAEPLCLDPSPVVAVVSNRIQHHRLKFSTKPLKRCAKRFSQTSANRRREMTTVPAPPHLFLHDFLQKRKEKRPHPPVDLKVGKAVENYASVMERPKSTSDNTPITVEEVVLEAERSNNKILHSRVTIQQRPTDNFYQGELYVDRDHQPGDSKRENGTSCKFPLGSKVNAQRYIQQYKDLFTEEGRRSVKIAHIIPGQPPQITHTQTPNPNTPTQIVFPGGGPGLLTQTGSTISPGGATQYNRPLLKGSRSLGNKPKSFSGGSSGGSKSKRPPPIKLSLSLNNTGSLSSNLMSPPGEQGDAGTPTSSGLGASHPSPTISMGAPMMTPTMAMSRSLGRQIPVYPLPGHSVVSPTDGVGTPPLASSGAGFPHGTMKTPKTPPPLRPGSAPGAPSGQHSLPNILSRRQSVPEITQGGAQGQGSVSMTSSKVPTPSGTPTGTPTGTPKPGDAPPTPSSVPTPTSENLPINIIGTMAQAGGIVPTITTTTSGGLVSMRIPMCVTMVSGTPTAVVTTPSGVITTPINLSGAGPGIMTGAINIIGGTPIGGSITSSMQGTATSSQQVTAAPINITAGMAAQGINPALAPQFLATGLKNAPQGLRPGTAPLSLLQVQGQQPQLIPFNPQALQGRPLNQATLQQLQAQGQLPQGVQTQQIQLNAQQLQQIQQFQAQALQQSQSSTQQGAGSDQPQQNQQIQQSLLQQFQQQQLQQALLLQQQQQPASPTQGDTNPSSGSQVTTPPPSPTPPALSEPTEGGIQGQMQQLPQGQQQLAPLGYQKPPSSLTVQQQLQQSIQQRQTSKSKSRKRTTPTPPKQS</sequence>
<dbReference type="GO" id="GO:0003712">
    <property type="term" value="F:transcription coregulator activity"/>
    <property type="evidence" value="ECO:0007669"/>
    <property type="project" value="InterPro"/>
</dbReference>
<evidence type="ECO:0000313" key="4">
    <source>
        <dbReference type="EMBL" id="EEN67550.1"/>
    </source>
</evidence>
<dbReference type="EMBL" id="GG666471">
    <property type="protein sequence ID" value="EEN67550.1"/>
    <property type="molecule type" value="Genomic_DNA"/>
</dbReference>
<name>C3XXU0_BRAFL</name>
<comment type="similarity">
    <text evidence="1">Belongs to the SPT20 family.</text>
</comment>